<dbReference type="Gene3D" id="1.10.260.40">
    <property type="entry name" value="lambda repressor-like DNA-binding domains"/>
    <property type="match status" value="1"/>
</dbReference>
<dbReference type="RefSeq" id="WP_213946788.1">
    <property type="nucleotide sequence ID" value="NZ_JAHCMY010000025.1"/>
</dbReference>
<dbReference type="SUPFAM" id="SSF47413">
    <property type="entry name" value="lambda repressor-like DNA-binding domains"/>
    <property type="match status" value="1"/>
</dbReference>
<dbReference type="SMART" id="SM00530">
    <property type="entry name" value="HTH_XRE"/>
    <property type="match status" value="1"/>
</dbReference>
<protein>
    <submittedName>
        <fullName evidence="2">Helix-turn-helix transcriptional regulator</fullName>
    </submittedName>
</protein>
<proteinExistence type="predicted"/>
<dbReference type="EMBL" id="JAHCMY010000025">
    <property type="protein sequence ID" value="MBS9525928.1"/>
    <property type="molecule type" value="Genomic_DNA"/>
</dbReference>
<feature type="domain" description="HTH cro/C1-type" evidence="1">
    <location>
        <begin position="28"/>
        <end position="83"/>
    </location>
</feature>
<name>A0AAP2CJJ0_9BACT</name>
<sequence length="95" mass="11270">MIIPELRDMAAKMKPRDVERMRKFRELLIRFREEKGLGQRELSLRCDIHHSKISVLEKKEDSSLTLTTLFELARGLGVHPKELIDYDFDFSKRNP</sequence>
<organism evidence="2 3">
    <name type="scientific">Litoribacter ruber</name>
    <dbReference type="NCBI Taxonomy" id="702568"/>
    <lineage>
        <taxon>Bacteria</taxon>
        <taxon>Pseudomonadati</taxon>
        <taxon>Bacteroidota</taxon>
        <taxon>Cytophagia</taxon>
        <taxon>Cytophagales</taxon>
        <taxon>Cyclobacteriaceae</taxon>
        <taxon>Litoribacter</taxon>
    </lineage>
</organism>
<comment type="caution">
    <text evidence="2">The sequence shown here is derived from an EMBL/GenBank/DDBJ whole genome shotgun (WGS) entry which is preliminary data.</text>
</comment>
<gene>
    <name evidence="2" type="ORF">KI659_18045</name>
</gene>
<evidence type="ECO:0000313" key="2">
    <source>
        <dbReference type="EMBL" id="MBS9525928.1"/>
    </source>
</evidence>
<reference evidence="2 3" key="1">
    <citation type="submission" date="2021-05" db="EMBL/GenBank/DDBJ databases">
        <authorList>
            <person name="Zhang Z.D."/>
            <person name="Osman G."/>
        </authorList>
    </citation>
    <scope>NUCLEOTIDE SEQUENCE [LARGE SCALE GENOMIC DNA]</scope>
    <source>
        <strain evidence="2 3">KCTC 32217</strain>
    </source>
</reference>
<dbReference type="InterPro" id="IPR001387">
    <property type="entry name" value="Cro/C1-type_HTH"/>
</dbReference>
<evidence type="ECO:0000313" key="3">
    <source>
        <dbReference type="Proteomes" id="UP001319104"/>
    </source>
</evidence>
<evidence type="ECO:0000259" key="1">
    <source>
        <dbReference type="PROSITE" id="PS50943"/>
    </source>
</evidence>
<accession>A0AAP2CJJ0</accession>
<dbReference type="Pfam" id="PF01381">
    <property type="entry name" value="HTH_3"/>
    <property type="match status" value="1"/>
</dbReference>
<dbReference type="AlphaFoldDB" id="A0AAP2CJJ0"/>
<dbReference type="PROSITE" id="PS50943">
    <property type="entry name" value="HTH_CROC1"/>
    <property type="match status" value="1"/>
</dbReference>
<dbReference type="CDD" id="cd00093">
    <property type="entry name" value="HTH_XRE"/>
    <property type="match status" value="1"/>
</dbReference>
<keyword evidence="3" id="KW-1185">Reference proteome</keyword>
<dbReference type="Proteomes" id="UP001319104">
    <property type="component" value="Unassembled WGS sequence"/>
</dbReference>
<dbReference type="InterPro" id="IPR010982">
    <property type="entry name" value="Lambda_DNA-bd_dom_sf"/>
</dbReference>
<dbReference type="GO" id="GO:0003677">
    <property type="term" value="F:DNA binding"/>
    <property type="evidence" value="ECO:0007669"/>
    <property type="project" value="InterPro"/>
</dbReference>